<dbReference type="EMBL" id="ML178820">
    <property type="protein sequence ID" value="TFL03527.1"/>
    <property type="molecule type" value="Genomic_DNA"/>
</dbReference>
<name>A0A5C3QPN0_9AGAR</name>
<protein>
    <submittedName>
        <fullName evidence="2">Uncharacterized protein</fullName>
    </submittedName>
</protein>
<reference evidence="2 3" key="1">
    <citation type="journal article" date="2019" name="Nat. Ecol. Evol.">
        <title>Megaphylogeny resolves global patterns of mushroom evolution.</title>
        <authorList>
            <person name="Varga T."/>
            <person name="Krizsan K."/>
            <person name="Foldi C."/>
            <person name="Dima B."/>
            <person name="Sanchez-Garcia M."/>
            <person name="Sanchez-Ramirez S."/>
            <person name="Szollosi G.J."/>
            <person name="Szarkandi J.G."/>
            <person name="Papp V."/>
            <person name="Albert L."/>
            <person name="Andreopoulos W."/>
            <person name="Angelini C."/>
            <person name="Antonin V."/>
            <person name="Barry K.W."/>
            <person name="Bougher N.L."/>
            <person name="Buchanan P."/>
            <person name="Buyck B."/>
            <person name="Bense V."/>
            <person name="Catcheside P."/>
            <person name="Chovatia M."/>
            <person name="Cooper J."/>
            <person name="Damon W."/>
            <person name="Desjardin D."/>
            <person name="Finy P."/>
            <person name="Geml J."/>
            <person name="Haridas S."/>
            <person name="Hughes K."/>
            <person name="Justo A."/>
            <person name="Karasinski D."/>
            <person name="Kautmanova I."/>
            <person name="Kiss B."/>
            <person name="Kocsube S."/>
            <person name="Kotiranta H."/>
            <person name="LaButti K.M."/>
            <person name="Lechner B.E."/>
            <person name="Liimatainen K."/>
            <person name="Lipzen A."/>
            <person name="Lukacs Z."/>
            <person name="Mihaltcheva S."/>
            <person name="Morgado L.N."/>
            <person name="Niskanen T."/>
            <person name="Noordeloos M.E."/>
            <person name="Ohm R.A."/>
            <person name="Ortiz-Santana B."/>
            <person name="Ovrebo C."/>
            <person name="Racz N."/>
            <person name="Riley R."/>
            <person name="Savchenko A."/>
            <person name="Shiryaev A."/>
            <person name="Soop K."/>
            <person name="Spirin V."/>
            <person name="Szebenyi C."/>
            <person name="Tomsovsky M."/>
            <person name="Tulloss R.E."/>
            <person name="Uehling J."/>
            <person name="Grigoriev I.V."/>
            <person name="Vagvolgyi C."/>
            <person name="Papp T."/>
            <person name="Martin F.M."/>
            <person name="Miettinen O."/>
            <person name="Hibbett D.S."/>
            <person name="Nagy L.G."/>
        </authorList>
    </citation>
    <scope>NUCLEOTIDE SEQUENCE [LARGE SCALE GENOMIC DNA]</scope>
    <source>
        <strain evidence="2 3">CBS 309.79</strain>
    </source>
</reference>
<proteinExistence type="predicted"/>
<dbReference type="AlphaFoldDB" id="A0A5C3QPN0"/>
<keyword evidence="3" id="KW-1185">Reference proteome</keyword>
<feature type="region of interest" description="Disordered" evidence="1">
    <location>
        <begin position="50"/>
        <end position="72"/>
    </location>
</feature>
<evidence type="ECO:0000256" key="1">
    <source>
        <dbReference type="SAM" id="MobiDB-lite"/>
    </source>
</evidence>
<gene>
    <name evidence="2" type="ORF">BDV98DRAFT_591382</name>
</gene>
<feature type="compositionally biased region" description="Basic residues" evidence="1">
    <location>
        <begin position="1"/>
        <end position="14"/>
    </location>
</feature>
<feature type="region of interest" description="Disordered" evidence="1">
    <location>
        <begin position="1"/>
        <end position="20"/>
    </location>
</feature>
<accession>A0A5C3QPN0</accession>
<evidence type="ECO:0000313" key="2">
    <source>
        <dbReference type="EMBL" id="TFL03527.1"/>
    </source>
</evidence>
<dbReference type="Proteomes" id="UP000305067">
    <property type="component" value="Unassembled WGS sequence"/>
</dbReference>
<evidence type="ECO:0000313" key="3">
    <source>
        <dbReference type="Proteomes" id="UP000305067"/>
    </source>
</evidence>
<organism evidence="2 3">
    <name type="scientific">Pterulicium gracile</name>
    <dbReference type="NCBI Taxonomy" id="1884261"/>
    <lineage>
        <taxon>Eukaryota</taxon>
        <taxon>Fungi</taxon>
        <taxon>Dikarya</taxon>
        <taxon>Basidiomycota</taxon>
        <taxon>Agaricomycotina</taxon>
        <taxon>Agaricomycetes</taxon>
        <taxon>Agaricomycetidae</taxon>
        <taxon>Agaricales</taxon>
        <taxon>Pleurotineae</taxon>
        <taxon>Pterulaceae</taxon>
        <taxon>Pterulicium</taxon>
    </lineage>
</organism>
<sequence length="241" mass="27526">MSPTRHNKLLRRFPSKGSDLDDAQWKRKLLDDLRPGLLKTVHEEISTALIARNSGGPKGKRHTKPSPTQPLSGYEELARSSVRNVDETIESCLRWFDITKSSLVLDFVRRCADLFPARVYPAVMNRPDFVRIIVEGVQLFVVEQMTAPAKWDNLVDLSSLKCALERSSFIFTFGADMLELKERRVYLESYAMAYYHAFVIIDLFEPPNIFSSIPVADLEDGKADVQHSKIVDNMRLQAYTM</sequence>